<keyword evidence="2" id="KW-1185">Reference proteome</keyword>
<proteinExistence type="predicted"/>
<sequence length="63" mass="7667">MFCYGSLKERRVVGKLESSEYGYLEKKRMEERREYVLAFYPNADRQLKVCVIVSNEWIYTVYE</sequence>
<protein>
    <submittedName>
        <fullName evidence="1">Uncharacterized protein</fullName>
    </submittedName>
</protein>
<evidence type="ECO:0000313" key="2">
    <source>
        <dbReference type="Proteomes" id="UP000325315"/>
    </source>
</evidence>
<organism evidence="1 2">
    <name type="scientific">Gossypium australe</name>
    <dbReference type="NCBI Taxonomy" id="47621"/>
    <lineage>
        <taxon>Eukaryota</taxon>
        <taxon>Viridiplantae</taxon>
        <taxon>Streptophyta</taxon>
        <taxon>Embryophyta</taxon>
        <taxon>Tracheophyta</taxon>
        <taxon>Spermatophyta</taxon>
        <taxon>Magnoliopsida</taxon>
        <taxon>eudicotyledons</taxon>
        <taxon>Gunneridae</taxon>
        <taxon>Pentapetalae</taxon>
        <taxon>rosids</taxon>
        <taxon>malvids</taxon>
        <taxon>Malvales</taxon>
        <taxon>Malvaceae</taxon>
        <taxon>Malvoideae</taxon>
        <taxon>Gossypium</taxon>
    </lineage>
</organism>
<reference evidence="2" key="1">
    <citation type="journal article" date="2019" name="Plant Biotechnol. J.">
        <title>Genome sequencing of the Australian wild diploid species Gossypium australe highlights disease resistance and delayed gland morphogenesis.</title>
        <authorList>
            <person name="Cai Y."/>
            <person name="Cai X."/>
            <person name="Wang Q."/>
            <person name="Wang P."/>
            <person name="Zhang Y."/>
            <person name="Cai C."/>
            <person name="Xu Y."/>
            <person name="Wang K."/>
            <person name="Zhou Z."/>
            <person name="Wang C."/>
            <person name="Geng S."/>
            <person name="Li B."/>
            <person name="Dong Q."/>
            <person name="Hou Y."/>
            <person name="Wang H."/>
            <person name="Ai P."/>
            <person name="Liu Z."/>
            <person name="Yi F."/>
            <person name="Sun M."/>
            <person name="An G."/>
            <person name="Cheng J."/>
            <person name="Zhang Y."/>
            <person name="Shi Q."/>
            <person name="Xie Y."/>
            <person name="Shi X."/>
            <person name="Chang Y."/>
            <person name="Huang F."/>
            <person name="Chen Y."/>
            <person name="Hong S."/>
            <person name="Mi L."/>
            <person name="Sun Q."/>
            <person name="Zhang L."/>
            <person name="Zhou B."/>
            <person name="Peng R."/>
            <person name="Zhang X."/>
            <person name="Liu F."/>
        </authorList>
    </citation>
    <scope>NUCLEOTIDE SEQUENCE [LARGE SCALE GENOMIC DNA]</scope>
    <source>
        <strain evidence="2">cv. PA1801</strain>
    </source>
</reference>
<accession>A0A5B6VFH5</accession>
<name>A0A5B6VFH5_9ROSI</name>
<dbReference type="AlphaFoldDB" id="A0A5B6VFH5"/>
<comment type="caution">
    <text evidence="1">The sequence shown here is derived from an EMBL/GenBank/DDBJ whole genome shotgun (WGS) entry which is preliminary data.</text>
</comment>
<evidence type="ECO:0000313" key="1">
    <source>
        <dbReference type="EMBL" id="KAA3467873.1"/>
    </source>
</evidence>
<dbReference type="Proteomes" id="UP000325315">
    <property type="component" value="Unassembled WGS sequence"/>
</dbReference>
<gene>
    <name evidence="1" type="ORF">EPI10_002850</name>
</gene>
<dbReference type="EMBL" id="SMMG02000007">
    <property type="protein sequence ID" value="KAA3467873.1"/>
    <property type="molecule type" value="Genomic_DNA"/>
</dbReference>